<gene>
    <name evidence="7" type="ORF">D623_10028511</name>
</gene>
<dbReference type="GO" id="GO:0045087">
    <property type="term" value="P:innate immune response"/>
    <property type="evidence" value="ECO:0007669"/>
    <property type="project" value="TreeGrafter"/>
</dbReference>
<dbReference type="CDD" id="cd16763">
    <property type="entry name" value="RING-HC_TRIM59_C-V"/>
    <property type="match status" value="1"/>
</dbReference>
<dbReference type="PROSITE" id="PS00518">
    <property type="entry name" value="ZF_RING_1"/>
    <property type="match status" value="1"/>
</dbReference>
<dbReference type="SMART" id="SM00184">
    <property type="entry name" value="RING"/>
    <property type="match status" value="1"/>
</dbReference>
<evidence type="ECO:0000313" key="8">
    <source>
        <dbReference type="Proteomes" id="UP000052978"/>
    </source>
</evidence>
<evidence type="ECO:0000313" key="7">
    <source>
        <dbReference type="EMBL" id="EPQ06440.1"/>
    </source>
</evidence>
<keyword evidence="8" id="KW-1185">Reference proteome</keyword>
<dbReference type="GO" id="GO:0043124">
    <property type="term" value="P:negative regulation of canonical NF-kappaB signal transduction"/>
    <property type="evidence" value="ECO:0007669"/>
    <property type="project" value="TreeGrafter"/>
</dbReference>
<dbReference type="GO" id="GO:0008270">
    <property type="term" value="F:zinc ion binding"/>
    <property type="evidence" value="ECO:0007669"/>
    <property type="project" value="UniProtKB-KW"/>
</dbReference>
<keyword evidence="5" id="KW-1133">Transmembrane helix</keyword>
<organism evidence="7 8">
    <name type="scientific">Myotis brandtii</name>
    <name type="common">Brandt's bat</name>
    <dbReference type="NCBI Taxonomy" id="109478"/>
    <lineage>
        <taxon>Eukaryota</taxon>
        <taxon>Metazoa</taxon>
        <taxon>Chordata</taxon>
        <taxon>Craniata</taxon>
        <taxon>Vertebrata</taxon>
        <taxon>Euteleostomi</taxon>
        <taxon>Mammalia</taxon>
        <taxon>Eutheria</taxon>
        <taxon>Laurasiatheria</taxon>
        <taxon>Chiroptera</taxon>
        <taxon>Yangochiroptera</taxon>
        <taxon>Vespertilionidae</taxon>
        <taxon>Myotis</taxon>
    </lineage>
</organism>
<proteinExistence type="predicted"/>
<dbReference type="Gene3D" id="3.30.40.10">
    <property type="entry name" value="Zinc/RING finger domain, C3HC4 (zinc finger)"/>
    <property type="match status" value="1"/>
</dbReference>
<evidence type="ECO:0000259" key="6">
    <source>
        <dbReference type="PROSITE" id="PS50089"/>
    </source>
</evidence>
<evidence type="ECO:0000256" key="5">
    <source>
        <dbReference type="SAM" id="Phobius"/>
    </source>
</evidence>
<dbReference type="InterPro" id="IPR013083">
    <property type="entry name" value="Znf_RING/FYVE/PHD"/>
</dbReference>
<evidence type="ECO:0000256" key="4">
    <source>
        <dbReference type="PROSITE-ProRule" id="PRU00175"/>
    </source>
</evidence>
<dbReference type="EMBL" id="KE162017">
    <property type="protein sequence ID" value="EPQ06440.1"/>
    <property type="molecule type" value="Genomic_DNA"/>
</dbReference>
<keyword evidence="3" id="KW-0862">Zinc</keyword>
<name>S7MT01_MYOBR</name>
<dbReference type="GO" id="GO:0061630">
    <property type="term" value="F:ubiquitin protein ligase activity"/>
    <property type="evidence" value="ECO:0007669"/>
    <property type="project" value="TreeGrafter"/>
</dbReference>
<evidence type="ECO:0000256" key="3">
    <source>
        <dbReference type="ARBA" id="ARBA00022833"/>
    </source>
</evidence>
<evidence type="ECO:0000256" key="2">
    <source>
        <dbReference type="ARBA" id="ARBA00022771"/>
    </source>
</evidence>
<dbReference type="PANTHER" id="PTHR24098">
    <property type="entry name" value="OUTER SEGMENT 5"/>
    <property type="match status" value="1"/>
</dbReference>
<dbReference type="SUPFAM" id="SSF57850">
    <property type="entry name" value="RING/U-box"/>
    <property type="match status" value="1"/>
</dbReference>
<dbReference type="InterPro" id="IPR027370">
    <property type="entry name" value="Znf-RING_euk"/>
</dbReference>
<dbReference type="InterPro" id="IPR001841">
    <property type="entry name" value="Znf_RING"/>
</dbReference>
<feature type="domain" description="RING-type" evidence="6">
    <location>
        <begin position="21"/>
        <end position="71"/>
    </location>
</feature>
<feature type="transmembrane region" description="Helical" evidence="5">
    <location>
        <begin position="284"/>
        <end position="303"/>
    </location>
</feature>
<dbReference type="PANTHER" id="PTHR24098:SF14">
    <property type="entry name" value="TRIPARTITE MOTIF-CONTAINING PROTEIN 59"/>
    <property type="match status" value="1"/>
</dbReference>
<dbReference type="AlphaFoldDB" id="S7MT01"/>
<keyword evidence="2 4" id="KW-0863">Zinc-finger</keyword>
<dbReference type="Pfam" id="PF13445">
    <property type="entry name" value="zf-RING_UBOX"/>
    <property type="match status" value="1"/>
</dbReference>
<protein>
    <submittedName>
        <fullName evidence="7">Tripartite motif-containing protein 59</fullName>
    </submittedName>
</protein>
<keyword evidence="1" id="KW-0479">Metal-binding</keyword>
<keyword evidence="5" id="KW-0472">Membrane</keyword>
<sequence length="358" mass="42096">MIPRLLLQQLKMYNFEDELTCPICYSIFEDPRVLPCSHTFCRNCLENVLQASGNFYIWRPLRIPLKCPNCRSIIEIASTGQHHGHPIDDLQSAYLKEKDTPQKLLEQLTDTHWTDLTCLIEKLEEEKSHSEKVVQGDKEVVLQYFKELSDILEQKKKNFLTALSDVGNLINQEYTPQIERIRDMRKQQLELMTLTTSLQEESPLKFLEKVDDVRQRVQVLKQSPLPEVQRIEIYPRVSQVLKEDWSITEIGQIKKLLIPEMKISSTRMPCSWPADEKEVEFFKILNIVIVTIISVILMLILFFNQHIITFLNENTSLCFSEVSISVYQSLSNSLHNLKDMLYHTLYLLKEFMWKIVFR</sequence>
<dbReference type="Proteomes" id="UP000052978">
    <property type="component" value="Unassembled WGS sequence"/>
</dbReference>
<reference evidence="7 8" key="1">
    <citation type="journal article" date="2013" name="Nat. Commun.">
        <title>Genome analysis reveals insights into physiology and longevity of the Brandt's bat Myotis brandtii.</title>
        <authorList>
            <person name="Seim I."/>
            <person name="Fang X."/>
            <person name="Xiong Z."/>
            <person name="Lobanov A.V."/>
            <person name="Huang Z."/>
            <person name="Ma S."/>
            <person name="Feng Y."/>
            <person name="Turanov A.A."/>
            <person name="Zhu Y."/>
            <person name="Lenz T.L."/>
            <person name="Gerashchenko M.V."/>
            <person name="Fan D."/>
            <person name="Hee Yim S."/>
            <person name="Yao X."/>
            <person name="Jordan D."/>
            <person name="Xiong Y."/>
            <person name="Ma Y."/>
            <person name="Lyapunov A.N."/>
            <person name="Chen G."/>
            <person name="Kulakova O.I."/>
            <person name="Sun Y."/>
            <person name="Lee S.G."/>
            <person name="Bronson R.T."/>
            <person name="Moskalev A.A."/>
            <person name="Sunyaev S.R."/>
            <person name="Zhang G."/>
            <person name="Krogh A."/>
            <person name="Wang J."/>
            <person name="Gladyshev V.N."/>
        </authorList>
    </citation>
    <scope>NUCLEOTIDE SEQUENCE [LARGE SCALE GENOMIC DNA]</scope>
</reference>
<accession>S7MT01</accession>
<evidence type="ECO:0000256" key="1">
    <source>
        <dbReference type="ARBA" id="ARBA00022723"/>
    </source>
</evidence>
<dbReference type="InterPro" id="IPR017907">
    <property type="entry name" value="Znf_RING_CS"/>
</dbReference>
<keyword evidence="5" id="KW-0812">Transmembrane</keyword>
<dbReference type="PROSITE" id="PS50089">
    <property type="entry name" value="ZF_RING_2"/>
    <property type="match status" value="1"/>
</dbReference>